<evidence type="ECO:0000259" key="1">
    <source>
        <dbReference type="PROSITE" id="PS51707"/>
    </source>
</evidence>
<dbReference type="PROSITE" id="PS51707">
    <property type="entry name" value="CYTH"/>
    <property type="match status" value="1"/>
</dbReference>
<comment type="caution">
    <text evidence="2">The sequence shown here is derived from an EMBL/GenBank/DDBJ whole genome shotgun (WGS) entry which is preliminary data.</text>
</comment>
<dbReference type="Pfam" id="PF01928">
    <property type="entry name" value="CYTH"/>
    <property type="match status" value="1"/>
</dbReference>
<dbReference type="RefSeq" id="WP_271890411.1">
    <property type="nucleotide sequence ID" value="NZ_JAQBIE010000031.1"/>
</dbReference>
<dbReference type="Gene3D" id="2.40.320.10">
    <property type="entry name" value="Hypothetical Protein Pfu-838710-001"/>
    <property type="match status" value="1"/>
</dbReference>
<keyword evidence="3" id="KW-1185">Reference proteome</keyword>
<dbReference type="SUPFAM" id="SSF55154">
    <property type="entry name" value="CYTH-like phosphatases"/>
    <property type="match status" value="1"/>
</dbReference>
<sequence>MPKEIERKFLLVNDSWREHVSQAVNLRDGLIAFEGGRKVRIRFYNERATLTVKGPRQGITRDEFEYEIPHSDGLAMLDAHCPSGVMEKTRYHVPYGGFEWIVDEYRGILDGIILAEVELPSEDIDFPKPPWAGQEVTGQPEYRQINMLRKRQEALAQAS</sequence>
<evidence type="ECO:0000313" key="3">
    <source>
        <dbReference type="Proteomes" id="UP001165641"/>
    </source>
</evidence>
<proteinExistence type="predicted"/>
<dbReference type="InterPro" id="IPR012042">
    <property type="entry name" value="NeuTTM/CthTTM-like"/>
</dbReference>
<dbReference type="InterPro" id="IPR033469">
    <property type="entry name" value="CYTH-like_dom_sf"/>
</dbReference>
<feature type="domain" description="CYTH" evidence="1">
    <location>
        <begin position="2"/>
        <end position="159"/>
    </location>
</feature>
<dbReference type="EMBL" id="JAQBIE010000031">
    <property type="protein sequence ID" value="MDB6179309.1"/>
    <property type="molecule type" value="Genomic_DNA"/>
</dbReference>
<organism evidence="2 3">
    <name type="scientific">Paracoccus onchidii</name>
    <dbReference type="NCBI Taxonomy" id="3017813"/>
    <lineage>
        <taxon>Bacteria</taxon>
        <taxon>Pseudomonadati</taxon>
        <taxon>Pseudomonadota</taxon>
        <taxon>Alphaproteobacteria</taxon>
        <taxon>Rhodobacterales</taxon>
        <taxon>Paracoccaceae</taxon>
        <taxon>Paracoccus</taxon>
    </lineage>
</organism>
<dbReference type="PANTHER" id="PTHR40114">
    <property type="entry name" value="SLR0698 PROTEIN"/>
    <property type="match status" value="1"/>
</dbReference>
<name>A0ABT4ZIX0_9RHOB</name>
<evidence type="ECO:0000313" key="2">
    <source>
        <dbReference type="EMBL" id="MDB6179309.1"/>
    </source>
</evidence>
<dbReference type="CDD" id="cd07891">
    <property type="entry name" value="CYTH-like_CthTTM-like_1"/>
    <property type="match status" value="1"/>
</dbReference>
<dbReference type="PIRSF" id="PIRSF016487">
    <property type="entry name" value="CYTH_UCP016487"/>
    <property type="match status" value="1"/>
</dbReference>
<gene>
    <name evidence="2" type="ORF">PAF17_17615</name>
</gene>
<dbReference type="Proteomes" id="UP001165641">
    <property type="component" value="Unassembled WGS sequence"/>
</dbReference>
<reference evidence="2" key="1">
    <citation type="submission" date="2022-12" db="EMBL/GenBank/DDBJ databases">
        <title>Paracoccus onchidii sp. nov., isolated from a marine invertebrate from the South China Sea.</title>
        <authorList>
            <person name="Xu S."/>
            <person name="Liu Z."/>
            <person name="Xu Y."/>
        </authorList>
    </citation>
    <scope>NUCLEOTIDE SEQUENCE</scope>
    <source>
        <strain evidence="2">Z330</strain>
    </source>
</reference>
<accession>A0ABT4ZIX0</accession>
<dbReference type="PANTHER" id="PTHR40114:SF1">
    <property type="entry name" value="SLR0698 PROTEIN"/>
    <property type="match status" value="1"/>
</dbReference>
<dbReference type="SMART" id="SM01118">
    <property type="entry name" value="CYTH"/>
    <property type="match status" value="1"/>
</dbReference>
<protein>
    <submittedName>
        <fullName evidence="2">CYTH domain-containing protein</fullName>
    </submittedName>
</protein>
<dbReference type="InterPro" id="IPR023577">
    <property type="entry name" value="CYTH_domain"/>
</dbReference>